<keyword evidence="2" id="KW-1185">Reference proteome</keyword>
<gene>
    <name evidence="1" type="ORF">Patl1_06479</name>
</gene>
<dbReference type="EMBL" id="CM047899">
    <property type="protein sequence ID" value="KAJ0100785.1"/>
    <property type="molecule type" value="Genomic_DNA"/>
</dbReference>
<evidence type="ECO:0000313" key="2">
    <source>
        <dbReference type="Proteomes" id="UP001164250"/>
    </source>
</evidence>
<comment type="caution">
    <text evidence="1">The sequence shown here is derived from an EMBL/GenBank/DDBJ whole genome shotgun (WGS) entry which is preliminary data.</text>
</comment>
<name>A0ACC1BP48_9ROSI</name>
<evidence type="ECO:0000313" key="1">
    <source>
        <dbReference type="EMBL" id="KAJ0100785.1"/>
    </source>
</evidence>
<dbReference type="Proteomes" id="UP001164250">
    <property type="component" value="Chromosome 3"/>
</dbReference>
<sequence length="150" mass="16527">MVSEPRSCAMAEGTRHAQLAEAVSILKGEYVHLQEEEKDKQKHMLGAVLQQLNNLAASYEQLVVQANNPQMGESTQDFSIGRIRGEEEKEAETSEGKLAIIQSEESEKEEKVLRELLGISLHAMAARRSKLPVGESHMTIKVANGDSLPC</sequence>
<reference evidence="2" key="1">
    <citation type="journal article" date="2023" name="G3 (Bethesda)">
        <title>Genome assembly and association tests identify interacting loci associated with vigor, precocity, and sex in interspecific pistachio rootstocks.</title>
        <authorList>
            <person name="Palmer W."/>
            <person name="Jacygrad E."/>
            <person name="Sagayaradj S."/>
            <person name="Cavanaugh K."/>
            <person name="Han R."/>
            <person name="Bertier L."/>
            <person name="Beede B."/>
            <person name="Kafkas S."/>
            <person name="Golino D."/>
            <person name="Preece J."/>
            <person name="Michelmore R."/>
        </authorList>
    </citation>
    <scope>NUCLEOTIDE SEQUENCE [LARGE SCALE GENOMIC DNA]</scope>
</reference>
<accession>A0ACC1BP48</accession>
<organism evidence="1 2">
    <name type="scientific">Pistacia atlantica</name>
    <dbReference type="NCBI Taxonomy" id="434234"/>
    <lineage>
        <taxon>Eukaryota</taxon>
        <taxon>Viridiplantae</taxon>
        <taxon>Streptophyta</taxon>
        <taxon>Embryophyta</taxon>
        <taxon>Tracheophyta</taxon>
        <taxon>Spermatophyta</taxon>
        <taxon>Magnoliopsida</taxon>
        <taxon>eudicotyledons</taxon>
        <taxon>Gunneridae</taxon>
        <taxon>Pentapetalae</taxon>
        <taxon>rosids</taxon>
        <taxon>malvids</taxon>
        <taxon>Sapindales</taxon>
        <taxon>Anacardiaceae</taxon>
        <taxon>Pistacia</taxon>
    </lineage>
</organism>
<protein>
    <submittedName>
        <fullName evidence="1">Uncharacterized protein</fullName>
    </submittedName>
</protein>
<proteinExistence type="predicted"/>